<evidence type="ECO:0000313" key="2">
    <source>
        <dbReference type="Proteomes" id="UP001152607"/>
    </source>
</evidence>
<sequence length="71" mass="8304">MLSIYVHCLRCTSYRPKVVCYNAIYIYIGRRTSKRTRHSAYSHLAPTCLSTPFVVDSHINTHTHTHPRRSQ</sequence>
<dbReference type="Proteomes" id="UP001152607">
    <property type="component" value="Unassembled WGS sequence"/>
</dbReference>
<comment type="caution">
    <text evidence="1">The sequence shown here is derived from an EMBL/GenBank/DDBJ whole genome shotgun (WGS) entry which is preliminary data.</text>
</comment>
<reference evidence="1" key="1">
    <citation type="submission" date="2023-01" db="EMBL/GenBank/DDBJ databases">
        <authorList>
            <person name="Van Ghelder C."/>
            <person name="Rancurel C."/>
        </authorList>
    </citation>
    <scope>NUCLEOTIDE SEQUENCE</scope>
    <source>
        <strain evidence="1">CNCM I-4278</strain>
    </source>
</reference>
<dbReference type="AlphaFoldDB" id="A0A9W4XW39"/>
<accession>A0A9W4XW39</accession>
<evidence type="ECO:0000313" key="1">
    <source>
        <dbReference type="EMBL" id="CAI6335407.1"/>
    </source>
</evidence>
<organism evidence="1 2">
    <name type="scientific">Periconia digitata</name>
    <dbReference type="NCBI Taxonomy" id="1303443"/>
    <lineage>
        <taxon>Eukaryota</taxon>
        <taxon>Fungi</taxon>
        <taxon>Dikarya</taxon>
        <taxon>Ascomycota</taxon>
        <taxon>Pezizomycotina</taxon>
        <taxon>Dothideomycetes</taxon>
        <taxon>Pleosporomycetidae</taxon>
        <taxon>Pleosporales</taxon>
        <taxon>Massarineae</taxon>
        <taxon>Periconiaceae</taxon>
        <taxon>Periconia</taxon>
    </lineage>
</organism>
<proteinExistence type="predicted"/>
<gene>
    <name evidence="1" type="ORF">PDIGIT_LOCUS8488</name>
</gene>
<protein>
    <submittedName>
        <fullName evidence="1">Uncharacterized protein</fullName>
    </submittedName>
</protein>
<dbReference type="EMBL" id="CAOQHR010000005">
    <property type="protein sequence ID" value="CAI6335407.1"/>
    <property type="molecule type" value="Genomic_DNA"/>
</dbReference>
<keyword evidence="2" id="KW-1185">Reference proteome</keyword>
<name>A0A9W4XW39_9PLEO</name>